<reference evidence="3 4" key="1">
    <citation type="journal article" date="2020" name="BMC Genomics">
        <title>Intraspecific diversification of the crop wild relative Brassica cretica Lam. using demographic model selection.</title>
        <authorList>
            <person name="Kioukis A."/>
            <person name="Michalopoulou V.A."/>
            <person name="Briers L."/>
            <person name="Pirintsos S."/>
            <person name="Studholme D.J."/>
            <person name="Pavlidis P."/>
            <person name="Sarris P.F."/>
        </authorList>
    </citation>
    <scope>NUCLEOTIDE SEQUENCE [LARGE SCALE GENOMIC DNA]</scope>
    <source>
        <strain evidence="4">cv. PFS-1207/04</strain>
    </source>
</reference>
<name>A0ABQ7CX88_BRACR</name>
<accession>A0ABQ7CX88</accession>
<gene>
    <name evidence="3" type="ORF">DY000_02012737</name>
</gene>
<dbReference type="InterPro" id="IPR044730">
    <property type="entry name" value="RNase_H-like_dom_plant"/>
</dbReference>
<organism evidence="3 4">
    <name type="scientific">Brassica cretica</name>
    <name type="common">Mustard</name>
    <dbReference type="NCBI Taxonomy" id="69181"/>
    <lineage>
        <taxon>Eukaryota</taxon>
        <taxon>Viridiplantae</taxon>
        <taxon>Streptophyta</taxon>
        <taxon>Embryophyta</taxon>
        <taxon>Tracheophyta</taxon>
        <taxon>Spermatophyta</taxon>
        <taxon>Magnoliopsida</taxon>
        <taxon>eudicotyledons</taxon>
        <taxon>Gunneridae</taxon>
        <taxon>Pentapetalae</taxon>
        <taxon>rosids</taxon>
        <taxon>malvids</taxon>
        <taxon>Brassicales</taxon>
        <taxon>Brassicaceae</taxon>
        <taxon>Brassiceae</taxon>
        <taxon>Brassica</taxon>
    </lineage>
</organism>
<comment type="caution">
    <text evidence="3">The sequence shown here is derived from an EMBL/GenBank/DDBJ whole genome shotgun (WGS) entry which is preliminary data.</text>
</comment>
<dbReference type="InterPro" id="IPR052929">
    <property type="entry name" value="RNase_H-like_EbsB-rel"/>
</dbReference>
<evidence type="ECO:0000259" key="2">
    <source>
        <dbReference type="Pfam" id="PF13456"/>
    </source>
</evidence>
<protein>
    <recommendedName>
        <fullName evidence="2">RNase H type-1 domain-containing protein</fullName>
    </recommendedName>
</protein>
<evidence type="ECO:0000313" key="3">
    <source>
        <dbReference type="EMBL" id="KAF3564743.1"/>
    </source>
</evidence>
<keyword evidence="1" id="KW-0732">Signal</keyword>
<keyword evidence="4" id="KW-1185">Reference proteome</keyword>
<feature type="chain" id="PRO_5046224510" description="RNase H type-1 domain-containing protein" evidence="1">
    <location>
        <begin position="27"/>
        <end position="279"/>
    </location>
</feature>
<dbReference type="PANTHER" id="PTHR47074">
    <property type="entry name" value="BNAC02G40300D PROTEIN"/>
    <property type="match status" value="1"/>
</dbReference>
<feature type="signal peptide" evidence="1">
    <location>
        <begin position="1"/>
        <end position="26"/>
    </location>
</feature>
<dbReference type="PANTHER" id="PTHR47074:SF11">
    <property type="entry name" value="REVERSE TRANSCRIPTASE-LIKE PROTEIN"/>
    <property type="match status" value="1"/>
</dbReference>
<dbReference type="InterPro" id="IPR002156">
    <property type="entry name" value="RNaseH_domain"/>
</dbReference>
<evidence type="ECO:0000313" key="4">
    <source>
        <dbReference type="Proteomes" id="UP000266723"/>
    </source>
</evidence>
<proteinExistence type="predicted"/>
<evidence type="ECO:0000256" key="1">
    <source>
        <dbReference type="SAM" id="SignalP"/>
    </source>
</evidence>
<dbReference type="Pfam" id="PF13456">
    <property type="entry name" value="RVT_3"/>
    <property type="match status" value="1"/>
</dbReference>
<feature type="domain" description="RNase H type-1" evidence="2">
    <location>
        <begin position="127"/>
        <end position="247"/>
    </location>
</feature>
<dbReference type="EMBL" id="QGKV02000759">
    <property type="protein sequence ID" value="KAF3564743.1"/>
    <property type="molecule type" value="Genomic_DNA"/>
</dbReference>
<dbReference type="Proteomes" id="UP000266723">
    <property type="component" value="Unassembled WGS sequence"/>
</dbReference>
<sequence>MKVLKTSVTFFSILALSSVPMPPSGSWSRSVFLNMYHLISFTKKNRLAPEAGYVFPWILWHIWKARNCFCFEYTRINPTVILDKAMMEAEIWRDLHTRSQERLSSSVTRNIISPVWVKPLQGWVKCNIASSWVASSNNSGGASIVRNDVGSVVFHSRRSFSRSDTPLMASLSSLLWSVEAMASLRLDKIMFETSSDVLKDAFIRRSSIPQVERMVSAILQRLDTFQDWRLNHVVNEENKVATLVATSVTADSRFQSYVATCGPSWLQDLLAREAARTLP</sequence>
<dbReference type="CDD" id="cd06222">
    <property type="entry name" value="RNase_H_like"/>
    <property type="match status" value="1"/>
</dbReference>